<keyword evidence="3" id="KW-1185">Reference proteome</keyword>
<feature type="region of interest" description="Disordered" evidence="1">
    <location>
        <begin position="1"/>
        <end position="123"/>
    </location>
</feature>
<dbReference type="InterPro" id="IPR039291">
    <property type="entry name" value="At5g17165-like"/>
</dbReference>
<dbReference type="PANTHER" id="PTHR35122">
    <property type="entry name" value="OSJNBA0093F12.14 PROTEIN"/>
    <property type="match status" value="1"/>
</dbReference>
<evidence type="ECO:0000256" key="1">
    <source>
        <dbReference type="SAM" id="MobiDB-lite"/>
    </source>
</evidence>
<comment type="caution">
    <text evidence="2">The sequence shown here is derived from an EMBL/GenBank/DDBJ whole genome shotgun (WGS) entry which is preliminary data.</text>
</comment>
<proteinExistence type="predicted"/>
<feature type="compositionally biased region" description="Basic and acidic residues" evidence="1">
    <location>
        <begin position="23"/>
        <end position="32"/>
    </location>
</feature>
<reference evidence="2" key="1">
    <citation type="submission" date="2020-06" db="EMBL/GenBank/DDBJ databases">
        <authorList>
            <person name="Li T."/>
            <person name="Hu X."/>
            <person name="Zhang T."/>
            <person name="Song X."/>
            <person name="Zhang H."/>
            <person name="Dai N."/>
            <person name="Sheng W."/>
            <person name="Hou X."/>
            <person name="Wei L."/>
        </authorList>
    </citation>
    <scope>NUCLEOTIDE SEQUENCE</scope>
    <source>
        <strain evidence="2">K16</strain>
        <tissue evidence="2">Leaf</tissue>
    </source>
</reference>
<accession>A0AAE1X2T5</accession>
<feature type="compositionally biased region" description="Basic and acidic residues" evidence="1">
    <location>
        <begin position="44"/>
        <end position="64"/>
    </location>
</feature>
<dbReference type="EMBL" id="JACGWL010000004">
    <property type="protein sequence ID" value="KAK4403737.1"/>
    <property type="molecule type" value="Genomic_DNA"/>
</dbReference>
<evidence type="ECO:0000313" key="3">
    <source>
        <dbReference type="Proteomes" id="UP001289374"/>
    </source>
</evidence>
<dbReference type="Proteomes" id="UP001289374">
    <property type="component" value="Unassembled WGS sequence"/>
</dbReference>
<dbReference type="AlphaFoldDB" id="A0AAE1X2T5"/>
<organism evidence="2 3">
    <name type="scientific">Sesamum angolense</name>
    <dbReference type="NCBI Taxonomy" id="2727404"/>
    <lineage>
        <taxon>Eukaryota</taxon>
        <taxon>Viridiplantae</taxon>
        <taxon>Streptophyta</taxon>
        <taxon>Embryophyta</taxon>
        <taxon>Tracheophyta</taxon>
        <taxon>Spermatophyta</taxon>
        <taxon>Magnoliopsida</taxon>
        <taxon>eudicotyledons</taxon>
        <taxon>Gunneridae</taxon>
        <taxon>Pentapetalae</taxon>
        <taxon>asterids</taxon>
        <taxon>lamiids</taxon>
        <taxon>Lamiales</taxon>
        <taxon>Pedaliaceae</taxon>
        <taxon>Sesamum</taxon>
    </lineage>
</organism>
<name>A0AAE1X2T5_9LAMI</name>
<feature type="compositionally biased region" description="Gly residues" evidence="1">
    <location>
        <begin position="68"/>
        <end position="77"/>
    </location>
</feature>
<protein>
    <submittedName>
        <fullName evidence="2">Late embryogenesis abundant protein</fullName>
    </submittedName>
</protein>
<sequence length="282" mass="29895">MEEEAAEGRGAGGSGRMGQMAWAEKEEAKGGEGEGEGGGGGGEVADRDAQADLGRGGREKEERRGRRGGGGGGCGGRGMHRQIWAGASGREKEEVKGREEAADGNGGGFGGEEGGEEEDSRQRRRDRIVILALIKCNRSGRNSPVLTFSPTGKTKSVLTCMAANLQSRGLASFGKRFVSQIRSRDSVLIPSLSLRRGVHVSVYDKNPEEHVRPTVVPDDVIPPQPDQYWAPHPQTGVFGPATDHKPSSGGDCGLHLSASADSVLEQKAFFRPLEDLDKPVQP</sequence>
<feature type="compositionally biased region" description="Basic and acidic residues" evidence="1">
    <location>
        <begin position="89"/>
        <end position="101"/>
    </location>
</feature>
<dbReference type="PANTHER" id="PTHR35122:SF2">
    <property type="entry name" value="OS04G0598000 PROTEIN"/>
    <property type="match status" value="1"/>
</dbReference>
<reference evidence="2" key="2">
    <citation type="journal article" date="2024" name="Plant">
        <title>Genomic evolution and insights into agronomic trait innovations of Sesamum species.</title>
        <authorList>
            <person name="Miao H."/>
            <person name="Wang L."/>
            <person name="Qu L."/>
            <person name="Liu H."/>
            <person name="Sun Y."/>
            <person name="Le M."/>
            <person name="Wang Q."/>
            <person name="Wei S."/>
            <person name="Zheng Y."/>
            <person name="Lin W."/>
            <person name="Duan Y."/>
            <person name="Cao H."/>
            <person name="Xiong S."/>
            <person name="Wang X."/>
            <person name="Wei L."/>
            <person name="Li C."/>
            <person name="Ma Q."/>
            <person name="Ju M."/>
            <person name="Zhao R."/>
            <person name="Li G."/>
            <person name="Mu C."/>
            <person name="Tian Q."/>
            <person name="Mei H."/>
            <person name="Zhang T."/>
            <person name="Gao T."/>
            <person name="Zhang H."/>
        </authorList>
    </citation>
    <scope>NUCLEOTIDE SEQUENCE</scope>
    <source>
        <strain evidence="2">K16</strain>
    </source>
</reference>
<feature type="region of interest" description="Disordered" evidence="1">
    <location>
        <begin position="233"/>
        <end position="256"/>
    </location>
</feature>
<gene>
    <name evidence="2" type="ORF">Sango_0742300</name>
</gene>
<evidence type="ECO:0000313" key="2">
    <source>
        <dbReference type="EMBL" id="KAK4403737.1"/>
    </source>
</evidence>
<dbReference type="Pfam" id="PF22272">
    <property type="entry name" value="LEA_3b"/>
    <property type="match status" value="1"/>
</dbReference>